<dbReference type="PROSITE" id="PS50005">
    <property type="entry name" value="TPR"/>
    <property type="match status" value="3"/>
</dbReference>
<feature type="transmembrane region" description="Helical" evidence="4">
    <location>
        <begin position="135"/>
        <end position="154"/>
    </location>
</feature>
<feature type="transmembrane region" description="Helical" evidence="4">
    <location>
        <begin position="166"/>
        <end position="183"/>
    </location>
</feature>
<feature type="transmembrane region" description="Helical" evidence="4">
    <location>
        <begin position="377"/>
        <end position="395"/>
    </location>
</feature>
<dbReference type="InterPro" id="IPR038731">
    <property type="entry name" value="RgtA/B/C-like"/>
</dbReference>
<dbReference type="AlphaFoldDB" id="A0A9D7SC48"/>
<keyword evidence="4" id="KW-0812">Transmembrane</keyword>
<keyword evidence="1" id="KW-0677">Repeat</keyword>
<dbReference type="GO" id="GO:0000030">
    <property type="term" value="F:mannosyltransferase activity"/>
    <property type="evidence" value="ECO:0007669"/>
    <property type="project" value="TreeGrafter"/>
</dbReference>
<dbReference type="PANTHER" id="PTHR44227:SF3">
    <property type="entry name" value="PROTEIN O-MANNOSYL-TRANSFERASE TMTC4"/>
    <property type="match status" value="1"/>
</dbReference>
<dbReference type="Pfam" id="PF13414">
    <property type="entry name" value="TPR_11"/>
    <property type="match status" value="1"/>
</dbReference>
<feature type="domain" description="Glycosyltransferase RgtA/B/C/D-like" evidence="5">
    <location>
        <begin position="86"/>
        <end position="246"/>
    </location>
</feature>
<evidence type="ECO:0000256" key="1">
    <source>
        <dbReference type="ARBA" id="ARBA00022737"/>
    </source>
</evidence>
<feature type="transmembrane region" description="Helical" evidence="4">
    <location>
        <begin position="14"/>
        <end position="31"/>
    </location>
</feature>
<keyword evidence="2 3" id="KW-0802">TPR repeat</keyword>
<evidence type="ECO:0000313" key="7">
    <source>
        <dbReference type="Proteomes" id="UP000808349"/>
    </source>
</evidence>
<dbReference type="SUPFAM" id="SSF48452">
    <property type="entry name" value="TPR-like"/>
    <property type="match status" value="1"/>
</dbReference>
<feature type="transmembrane region" description="Helical" evidence="4">
    <location>
        <begin position="320"/>
        <end position="342"/>
    </location>
</feature>
<reference evidence="6 7" key="1">
    <citation type="submission" date="2020-10" db="EMBL/GenBank/DDBJ databases">
        <title>Connecting structure to function with the recovery of over 1000 high-quality activated sludge metagenome-assembled genomes encoding full-length rRNA genes using long-read sequencing.</title>
        <authorList>
            <person name="Singleton C.M."/>
            <person name="Petriglieri F."/>
            <person name="Kristensen J.M."/>
            <person name="Kirkegaard R.H."/>
            <person name="Michaelsen T.Y."/>
            <person name="Andersen M.H."/>
            <person name="Karst S.M."/>
            <person name="Dueholm M.S."/>
            <person name="Nielsen P.H."/>
            <person name="Albertsen M."/>
        </authorList>
    </citation>
    <scope>NUCLEOTIDE SEQUENCE [LARGE SCALE GENOMIC DNA]</scope>
    <source>
        <strain evidence="6">Ribe_18-Q3-R11-54_BAT3C.373</strain>
    </source>
</reference>
<dbReference type="Gene3D" id="1.25.40.10">
    <property type="entry name" value="Tetratricopeptide repeat domain"/>
    <property type="match status" value="1"/>
</dbReference>
<sequence>MNNILNQLYNNSKWHHIILFILPCLLFLNTIKNDFVLNDQMVIVKNQFVNSGISGIPKILKNDTYKGFVNNDNSQIIPTGGRYRPFTLVLFAFIYQIFGANPMPFHVFNILSFALLCLIIYTTMKKLIQRNWPSVAVPVSFVGTLLFAFHPIHTEVVANIKGLDEIFSLLFSMLALNLLLLWDESKKSKWAWLALISFVMAVFSKESAIHFVVLIPASFLLLWNTSWAVSFKRTIPIFIGAGIYLATRVSILGSLIQSSTSKDLFTNPFLKIQGNSIIEASFLEKSGMIFYSFFKYLQLLIFPHPLTHDYYPKQIPLDSLFTLIPMIGFITLGLLVFLYFKFRNQNSFISFLILLFVVPWFIISNYLFNIGTPMGERFMFTSSLALCMVIPFILFKYIPKYIPIASIFVAALLFAYSIKTVSRNLDWANDYQLLSTDIKVSTNSAKIFNSMANNRIEFFKQSYNPEVSKQAMADAMADLERTIEIYPRNLNGLYLLGNASYMNKDYKKSVENYEAYLKLVPNSSDVIKNIPVAYRELGRQMAIKQIELPKAADYLFKSLKIKPNDPRVLEAIGIVYGSNEQFEESIDYFNQAIALDPTNANIVVNLGNTYYKKGDRITATECMKRAYSINPNLAETLAKVSKDFF</sequence>
<feature type="transmembrane region" description="Helical" evidence="4">
    <location>
        <begin position="105"/>
        <end position="123"/>
    </location>
</feature>
<organism evidence="6 7">
    <name type="scientific">Candidatus Defluviibacterium haderslevense</name>
    <dbReference type="NCBI Taxonomy" id="2981993"/>
    <lineage>
        <taxon>Bacteria</taxon>
        <taxon>Pseudomonadati</taxon>
        <taxon>Bacteroidota</taxon>
        <taxon>Saprospiria</taxon>
        <taxon>Saprospirales</taxon>
        <taxon>Saprospiraceae</taxon>
        <taxon>Candidatus Defluviibacterium</taxon>
    </lineage>
</organism>
<feature type="transmembrane region" description="Helical" evidence="4">
    <location>
        <begin position="348"/>
        <end position="368"/>
    </location>
</feature>
<accession>A0A9D7SC48</accession>
<dbReference type="Pfam" id="PF13231">
    <property type="entry name" value="PMT_2"/>
    <property type="match status" value="1"/>
</dbReference>
<dbReference type="InterPro" id="IPR019734">
    <property type="entry name" value="TPR_rpt"/>
</dbReference>
<gene>
    <name evidence="6" type="ORF">IPO85_16490</name>
</gene>
<feature type="transmembrane region" description="Helical" evidence="4">
    <location>
        <begin position="235"/>
        <end position="256"/>
    </location>
</feature>
<evidence type="ECO:0000313" key="6">
    <source>
        <dbReference type="EMBL" id="MBK9719078.1"/>
    </source>
</evidence>
<feature type="transmembrane region" description="Helical" evidence="4">
    <location>
        <begin position="401"/>
        <end position="418"/>
    </location>
</feature>
<dbReference type="InterPro" id="IPR052346">
    <property type="entry name" value="O-mannosyl-transferase_TMTC"/>
</dbReference>
<dbReference type="SMART" id="SM00028">
    <property type="entry name" value="TPR"/>
    <property type="match status" value="4"/>
</dbReference>
<feature type="repeat" description="TPR" evidence="3">
    <location>
        <begin position="566"/>
        <end position="599"/>
    </location>
</feature>
<dbReference type="GO" id="GO:0035269">
    <property type="term" value="P:protein O-linked glycosylation via mannose"/>
    <property type="evidence" value="ECO:0007669"/>
    <property type="project" value="TreeGrafter"/>
</dbReference>
<evidence type="ECO:0000256" key="3">
    <source>
        <dbReference type="PROSITE-ProRule" id="PRU00339"/>
    </source>
</evidence>
<protein>
    <submittedName>
        <fullName evidence="6">Tetratricopeptide repeat protein</fullName>
    </submittedName>
</protein>
<feature type="transmembrane region" description="Helical" evidence="4">
    <location>
        <begin position="190"/>
        <end position="223"/>
    </location>
</feature>
<comment type="caution">
    <text evidence="6">The sequence shown here is derived from an EMBL/GenBank/DDBJ whole genome shotgun (WGS) entry which is preliminary data.</text>
</comment>
<dbReference type="PANTHER" id="PTHR44227">
    <property type="match status" value="1"/>
</dbReference>
<dbReference type="EMBL" id="JADKFW010000015">
    <property type="protein sequence ID" value="MBK9719078.1"/>
    <property type="molecule type" value="Genomic_DNA"/>
</dbReference>
<feature type="repeat" description="TPR" evidence="3">
    <location>
        <begin position="600"/>
        <end position="633"/>
    </location>
</feature>
<dbReference type="InterPro" id="IPR011990">
    <property type="entry name" value="TPR-like_helical_dom_sf"/>
</dbReference>
<proteinExistence type="predicted"/>
<evidence type="ECO:0000256" key="4">
    <source>
        <dbReference type="SAM" id="Phobius"/>
    </source>
</evidence>
<feature type="repeat" description="TPR" evidence="3">
    <location>
        <begin position="490"/>
        <end position="523"/>
    </location>
</feature>
<keyword evidence="4" id="KW-1133">Transmembrane helix</keyword>
<name>A0A9D7SC48_9BACT</name>
<evidence type="ECO:0000256" key="2">
    <source>
        <dbReference type="ARBA" id="ARBA00022803"/>
    </source>
</evidence>
<evidence type="ECO:0000259" key="5">
    <source>
        <dbReference type="Pfam" id="PF13231"/>
    </source>
</evidence>
<dbReference type="Proteomes" id="UP000808349">
    <property type="component" value="Unassembled WGS sequence"/>
</dbReference>
<dbReference type="GO" id="GO:0030968">
    <property type="term" value="P:endoplasmic reticulum unfolded protein response"/>
    <property type="evidence" value="ECO:0007669"/>
    <property type="project" value="TreeGrafter"/>
</dbReference>
<feature type="transmembrane region" description="Helical" evidence="4">
    <location>
        <begin position="83"/>
        <end position="99"/>
    </location>
</feature>
<keyword evidence="4" id="KW-0472">Membrane</keyword>